<organism evidence="2">
    <name type="scientific">viral metagenome</name>
    <dbReference type="NCBI Taxonomy" id="1070528"/>
    <lineage>
        <taxon>unclassified sequences</taxon>
        <taxon>metagenomes</taxon>
        <taxon>organismal metagenomes</taxon>
    </lineage>
</organism>
<accession>A0A6C0LGY4</accession>
<sequence length="153" mass="18619">MSKRYKTLFGTVVFPYDSDPRWVHNQYPITQSFAQQALPMGTIIHPSGYAYMNDMNLFKQIRDERDALFEQQRRILHEKQVEEERLRKIEEKKAREEHKQLLKQQKQIQEQLQKLQYNYDREVRRITREVDSIYNPQISQLKKQLNKVNKVLP</sequence>
<reference evidence="2" key="1">
    <citation type="journal article" date="2020" name="Nature">
        <title>Giant virus diversity and host interactions through global metagenomics.</title>
        <authorList>
            <person name="Schulz F."/>
            <person name="Roux S."/>
            <person name="Paez-Espino D."/>
            <person name="Jungbluth S."/>
            <person name="Walsh D.A."/>
            <person name="Denef V.J."/>
            <person name="McMahon K.D."/>
            <person name="Konstantinidis K.T."/>
            <person name="Eloe-Fadrosh E.A."/>
            <person name="Kyrpides N.C."/>
            <person name="Woyke T."/>
        </authorList>
    </citation>
    <scope>NUCLEOTIDE SEQUENCE</scope>
    <source>
        <strain evidence="2">GVMAG-M-3300027791-30</strain>
    </source>
</reference>
<name>A0A6C0LGY4_9ZZZZ</name>
<dbReference type="EMBL" id="MN740474">
    <property type="protein sequence ID" value="QHU28814.1"/>
    <property type="molecule type" value="Genomic_DNA"/>
</dbReference>
<proteinExistence type="predicted"/>
<dbReference type="AlphaFoldDB" id="A0A6C0LGY4"/>
<feature type="coiled-coil region" evidence="1">
    <location>
        <begin position="72"/>
        <end position="125"/>
    </location>
</feature>
<evidence type="ECO:0000313" key="2">
    <source>
        <dbReference type="EMBL" id="QHU28814.1"/>
    </source>
</evidence>
<evidence type="ECO:0000256" key="1">
    <source>
        <dbReference type="SAM" id="Coils"/>
    </source>
</evidence>
<protein>
    <submittedName>
        <fullName evidence="2">Uncharacterized protein</fullName>
    </submittedName>
</protein>
<keyword evidence="1" id="KW-0175">Coiled coil</keyword>